<comment type="caution">
    <text evidence="2">The sequence shown here is derived from an EMBL/GenBank/DDBJ whole genome shotgun (WGS) entry which is preliminary data.</text>
</comment>
<reference evidence="2 3" key="1">
    <citation type="submission" date="2019-07" db="EMBL/GenBank/DDBJ databases">
        <title>Whole genome shotgun sequence of Cellulomonas xylanilytica NBRC 101102.</title>
        <authorList>
            <person name="Hosoyama A."/>
            <person name="Uohara A."/>
            <person name="Ohji S."/>
            <person name="Ichikawa N."/>
        </authorList>
    </citation>
    <scope>NUCLEOTIDE SEQUENCE [LARGE SCALE GENOMIC DNA]</scope>
    <source>
        <strain evidence="2 3">NBRC 101102</strain>
    </source>
</reference>
<gene>
    <name evidence="2" type="ORF">CXY01_33940</name>
</gene>
<protein>
    <recommendedName>
        <fullName evidence="1">CdiI immunity protein domain-containing protein</fullName>
    </recommendedName>
</protein>
<evidence type="ECO:0000313" key="3">
    <source>
        <dbReference type="Proteomes" id="UP000321118"/>
    </source>
</evidence>
<evidence type="ECO:0000259" key="1">
    <source>
        <dbReference type="Pfam" id="PF18593"/>
    </source>
</evidence>
<accession>A0A510V7P6</accession>
<proteinExistence type="predicted"/>
<evidence type="ECO:0000313" key="2">
    <source>
        <dbReference type="EMBL" id="GEK22874.1"/>
    </source>
</evidence>
<dbReference type="InterPro" id="IPR041129">
    <property type="entry name" value="CdiI_2"/>
</dbReference>
<keyword evidence="3" id="KW-1185">Reference proteome</keyword>
<dbReference type="Pfam" id="PF18593">
    <property type="entry name" value="CdiI_2"/>
    <property type="match status" value="1"/>
</dbReference>
<name>A0A510V7P6_9CELL</name>
<dbReference type="EMBL" id="BJUB01000011">
    <property type="protein sequence ID" value="GEK22874.1"/>
    <property type="molecule type" value="Genomic_DNA"/>
</dbReference>
<dbReference type="AlphaFoldDB" id="A0A510V7P6"/>
<sequence length="106" mass="12322">MTMGRNHGKSRPRREDPIHYLASTYFHQDYDLEAREPLGVVRNFVGAADEETISALRRETVHLLADTEDEEVLVLRWSKASYDPRDDGISMREWFESVVSVLDGRR</sequence>
<organism evidence="2 3">
    <name type="scientific">Cellulomonas xylanilytica</name>
    <dbReference type="NCBI Taxonomy" id="233583"/>
    <lineage>
        <taxon>Bacteria</taxon>
        <taxon>Bacillati</taxon>
        <taxon>Actinomycetota</taxon>
        <taxon>Actinomycetes</taxon>
        <taxon>Micrococcales</taxon>
        <taxon>Cellulomonadaceae</taxon>
        <taxon>Cellulomonas</taxon>
    </lineage>
</organism>
<dbReference type="Proteomes" id="UP000321118">
    <property type="component" value="Unassembled WGS sequence"/>
</dbReference>
<feature type="domain" description="CdiI immunity protein" evidence="1">
    <location>
        <begin position="18"/>
        <end position="100"/>
    </location>
</feature>